<keyword evidence="3" id="KW-0813">Transport</keyword>
<feature type="domain" description="Cation efflux protein cytoplasmic" evidence="9">
    <location>
        <begin position="219"/>
        <end position="284"/>
    </location>
</feature>
<dbReference type="GO" id="GO:0015341">
    <property type="term" value="F:zinc efflux antiporter activity"/>
    <property type="evidence" value="ECO:0007669"/>
    <property type="project" value="TreeGrafter"/>
</dbReference>
<keyword evidence="5 7" id="KW-1133">Transmembrane helix</keyword>
<evidence type="ECO:0000259" key="8">
    <source>
        <dbReference type="Pfam" id="PF01545"/>
    </source>
</evidence>
<dbReference type="Pfam" id="PF16916">
    <property type="entry name" value="ZT_dimer"/>
    <property type="match status" value="1"/>
</dbReference>
<dbReference type="InterPro" id="IPR050291">
    <property type="entry name" value="CDF_Transporter"/>
</dbReference>
<proteinExistence type="inferred from homology"/>
<dbReference type="KEGG" id="pej:FYC62_07240"/>
<evidence type="ECO:0000256" key="5">
    <source>
        <dbReference type="ARBA" id="ARBA00022989"/>
    </source>
</evidence>
<evidence type="ECO:0000256" key="2">
    <source>
        <dbReference type="ARBA" id="ARBA00008114"/>
    </source>
</evidence>
<comment type="subcellular location">
    <subcellularLocation>
        <location evidence="1">Membrane</location>
        <topology evidence="1">Multi-pass membrane protein</topology>
    </subcellularLocation>
</comment>
<evidence type="ECO:0000313" key="10">
    <source>
        <dbReference type="EMBL" id="QEK51476.1"/>
    </source>
</evidence>
<comment type="similarity">
    <text evidence="2">Belongs to the cation diffusion facilitator (CDF) transporter (TC 2.A.4) family.</text>
</comment>
<accession>A0A5C0VG19</accession>
<feature type="transmembrane region" description="Helical" evidence="7">
    <location>
        <begin position="34"/>
        <end position="55"/>
    </location>
</feature>
<feature type="transmembrane region" description="Helical" evidence="7">
    <location>
        <begin position="153"/>
        <end position="171"/>
    </location>
</feature>
<dbReference type="GO" id="GO:0006882">
    <property type="term" value="P:intracellular zinc ion homeostasis"/>
    <property type="evidence" value="ECO:0007669"/>
    <property type="project" value="TreeGrafter"/>
</dbReference>
<dbReference type="SUPFAM" id="SSF161111">
    <property type="entry name" value="Cation efflux protein transmembrane domain-like"/>
    <property type="match status" value="1"/>
</dbReference>
<dbReference type="EMBL" id="CP043329">
    <property type="protein sequence ID" value="QEK51476.1"/>
    <property type="molecule type" value="Genomic_DNA"/>
</dbReference>
<evidence type="ECO:0000256" key="6">
    <source>
        <dbReference type="ARBA" id="ARBA00023136"/>
    </source>
</evidence>
<feature type="transmembrane region" description="Helical" evidence="7">
    <location>
        <begin position="7"/>
        <end position="28"/>
    </location>
</feature>
<protein>
    <submittedName>
        <fullName evidence="10">Cation transporter</fullName>
    </submittedName>
</protein>
<dbReference type="RefSeq" id="WP_039450713.1">
    <property type="nucleotide sequence ID" value="NZ_CP043329.1"/>
</dbReference>
<evidence type="ECO:0000256" key="4">
    <source>
        <dbReference type="ARBA" id="ARBA00022692"/>
    </source>
</evidence>
<dbReference type="Proteomes" id="UP000323653">
    <property type="component" value="Chromosome"/>
</dbReference>
<evidence type="ECO:0000313" key="11">
    <source>
        <dbReference type="Proteomes" id="UP000323653"/>
    </source>
</evidence>
<feature type="transmembrane region" description="Helical" evidence="7">
    <location>
        <begin position="114"/>
        <end position="132"/>
    </location>
</feature>
<dbReference type="Gene3D" id="3.30.70.1350">
    <property type="entry name" value="Cation efflux protein, cytoplasmic domain"/>
    <property type="match status" value="1"/>
</dbReference>
<dbReference type="Pfam" id="PF01545">
    <property type="entry name" value="Cation_efflux"/>
    <property type="match status" value="1"/>
</dbReference>
<dbReference type="InterPro" id="IPR058533">
    <property type="entry name" value="Cation_efflux_TM"/>
</dbReference>
<dbReference type="InterPro" id="IPR027470">
    <property type="entry name" value="Cation_efflux_CTD"/>
</dbReference>
<evidence type="ECO:0000259" key="9">
    <source>
        <dbReference type="Pfam" id="PF16916"/>
    </source>
</evidence>
<dbReference type="InterPro" id="IPR036837">
    <property type="entry name" value="Cation_efflux_CTD_sf"/>
</dbReference>
<dbReference type="Gene3D" id="1.20.1510.10">
    <property type="entry name" value="Cation efflux protein transmembrane domain"/>
    <property type="match status" value="1"/>
</dbReference>
<dbReference type="AlphaFoldDB" id="A0A5C0VG19"/>
<organism evidence="10 11">
    <name type="scientific">Pedobacter aquae</name>
    <dbReference type="NCBI Taxonomy" id="2605747"/>
    <lineage>
        <taxon>Bacteria</taxon>
        <taxon>Pseudomonadati</taxon>
        <taxon>Bacteroidota</taxon>
        <taxon>Sphingobacteriia</taxon>
        <taxon>Sphingobacteriales</taxon>
        <taxon>Sphingobacteriaceae</taxon>
        <taxon>Pedobacter</taxon>
    </lineage>
</organism>
<dbReference type="SUPFAM" id="SSF160240">
    <property type="entry name" value="Cation efflux protein cytoplasmic domain-like"/>
    <property type="match status" value="1"/>
</dbReference>
<feature type="transmembrane region" description="Helical" evidence="7">
    <location>
        <begin position="75"/>
        <end position="94"/>
    </location>
</feature>
<dbReference type="PANTHER" id="PTHR43840:SF15">
    <property type="entry name" value="MITOCHONDRIAL METAL TRANSPORTER 1-RELATED"/>
    <property type="match status" value="1"/>
</dbReference>
<sequence>MKSKKQLIFLSLAIGLLLMLVKFIAYFITHSNAILTDAAESIVNVIASSFAFYSIYLSSQPKDQNHPYGHGKVEFFSAFVEGVLIIIAGIIIFFKSIYNAFYPQEIKDLFDGSLLIGLTGLVNGLLGFYLVNRGKVLNSLTLHADGKHLLTDAVSSFGLMLGLLVMAFTGLNWLDSLISMGLALYIISNGYKLMRLSVGGLMDESDVNIVENVIKQLSINRRPAWIDVHNLRIQRYGDAIHIDCHVTLPYYFDLNKVHAEITDIDKIINENVANTELFIHTDPCVFQCCHYCNVENCPVRQEPKTKEIAWDIDNVTKNHKHFEVI</sequence>
<name>A0A5C0VG19_9SPHI</name>
<feature type="domain" description="Cation efflux protein transmembrane" evidence="8">
    <location>
        <begin position="8"/>
        <end position="202"/>
    </location>
</feature>
<dbReference type="GO" id="GO:0005886">
    <property type="term" value="C:plasma membrane"/>
    <property type="evidence" value="ECO:0007669"/>
    <property type="project" value="TreeGrafter"/>
</dbReference>
<dbReference type="NCBIfam" id="TIGR01297">
    <property type="entry name" value="CDF"/>
    <property type="match status" value="1"/>
</dbReference>
<dbReference type="GO" id="GO:0015093">
    <property type="term" value="F:ferrous iron transmembrane transporter activity"/>
    <property type="evidence" value="ECO:0007669"/>
    <property type="project" value="TreeGrafter"/>
</dbReference>
<keyword evidence="11" id="KW-1185">Reference proteome</keyword>
<evidence type="ECO:0000256" key="1">
    <source>
        <dbReference type="ARBA" id="ARBA00004141"/>
    </source>
</evidence>
<dbReference type="GO" id="GO:0015086">
    <property type="term" value="F:cadmium ion transmembrane transporter activity"/>
    <property type="evidence" value="ECO:0007669"/>
    <property type="project" value="TreeGrafter"/>
</dbReference>
<keyword evidence="6 7" id="KW-0472">Membrane</keyword>
<dbReference type="InterPro" id="IPR002524">
    <property type="entry name" value="Cation_efflux"/>
</dbReference>
<keyword evidence="4 7" id="KW-0812">Transmembrane</keyword>
<evidence type="ECO:0000256" key="3">
    <source>
        <dbReference type="ARBA" id="ARBA00022448"/>
    </source>
</evidence>
<gene>
    <name evidence="10" type="ORF">FYC62_07240</name>
</gene>
<evidence type="ECO:0000256" key="7">
    <source>
        <dbReference type="SAM" id="Phobius"/>
    </source>
</evidence>
<reference evidence="10 11" key="1">
    <citation type="submission" date="2019-08" db="EMBL/GenBank/DDBJ databases">
        <title>Pedobacter sp. nov., isolated from Han river, South Korea.</title>
        <authorList>
            <person name="Lee D.-H."/>
            <person name="Kim Y.-S."/>
            <person name="Hwang E.-M."/>
            <person name="Le Tran T.C."/>
            <person name="Cha C.-J."/>
        </authorList>
    </citation>
    <scope>NUCLEOTIDE SEQUENCE [LARGE SCALE GENOMIC DNA]</scope>
    <source>
        <strain evidence="10 11">CJ43</strain>
    </source>
</reference>
<dbReference type="InterPro" id="IPR027469">
    <property type="entry name" value="Cation_efflux_TMD_sf"/>
</dbReference>
<dbReference type="PANTHER" id="PTHR43840">
    <property type="entry name" value="MITOCHONDRIAL METAL TRANSPORTER 1-RELATED"/>
    <property type="match status" value="1"/>
</dbReference>